<keyword evidence="1 2" id="KW-0597">Phosphoprotein</keyword>
<dbReference type="InterPro" id="IPR011006">
    <property type="entry name" value="CheY-like_superfamily"/>
</dbReference>
<dbReference type="Proteomes" id="UP000594800">
    <property type="component" value="Chromosome"/>
</dbReference>
<feature type="modified residue" description="4-aspartylphosphate" evidence="2">
    <location>
        <position position="72"/>
    </location>
</feature>
<dbReference type="PANTHER" id="PTHR44591">
    <property type="entry name" value="STRESS RESPONSE REGULATOR PROTEIN 1"/>
    <property type="match status" value="1"/>
</dbReference>
<evidence type="ECO:0000313" key="5">
    <source>
        <dbReference type="Proteomes" id="UP000594800"/>
    </source>
</evidence>
<dbReference type="AlphaFoldDB" id="A0A7S9QCI5"/>
<dbReference type="KEGG" id="poz:I0K15_16785"/>
<organism evidence="4 5">
    <name type="scientific">Pontivivens ytuae</name>
    <dbReference type="NCBI Taxonomy" id="2789856"/>
    <lineage>
        <taxon>Bacteria</taxon>
        <taxon>Pseudomonadati</taxon>
        <taxon>Pseudomonadota</taxon>
        <taxon>Alphaproteobacteria</taxon>
        <taxon>Rhodobacterales</taxon>
        <taxon>Paracoccaceae</taxon>
        <taxon>Pontivivens</taxon>
    </lineage>
</organism>
<dbReference type="RefSeq" id="WP_196102631.1">
    <property type="nucleotide sequence ID" value="NZ_CP064942.1"/>
</dbReference>
<dbReference type="EMBL" id="CP064942">
    <property type="protein sequence ID" value="QPH53422.1"/>
    <property type="molecule type" value="Genomic_DNA"/>
</dbReference>
<name>A0A7S9QCI5_9RHOB</name>
<dbReference type="SUPFAM" id="SSF52172">
    <property type="entry name" value="CheY-like"/>
    <property type="match status" value="1"/>
</dbReference>
<dbReference type="SMART" id="SM00448">
    <property type="entry name" value="REC"/>
    <property type="match status" value="1"/>
</dbReference>
<evidence type="ECO:0000256" key="2">
    <source>
        <dbReference type="PROSITE-ProRule" id="PRU00169"/>
    </source>
</evidence>
<feature type="domain" description="Response regulatory" evidence="3">
    <location>
        <begin position="23"/>
        <end position="136"/>
    </location>
</feature>
<dbReference type="PROSITE" id="PS50110">
    <property type="entry name" value="RESPONSE_REGULATORY"/>
    <property type="match status" value="1"/>
</dbReference>
<evidence type="ECO:0000313" key="4">
    <source>
        <dbReference type="EMBL" id="QPH53422.1"/>
    </source>
</evidence>
<dbReference type="PANTHER" id="PTHR44591:SF3">
    <property type="entry name" value="RESPONSE REGULATORY DOMAIN-CONTAINING PROTEIN"/>
    <property type="match status" value="1"/>
</dbReference>
<dbReference type="Pfam" id="PF00072">
    <property type="entry name" value="Response_reg"/>
    <property type="match status" value="1"/>
</dbReference>
<gene>
    <name evidence="4" type="ORF">I0K15_16785</name>
</gene>
<dbReference type="InterPro" id="IPR001789">
    <property type="entry name" value="Sig_transdc_resp-reg_receiver"/>
</dbReference>
<dbReference type="CDD" id="cd00156">
    <property type="entry name" value="REC"/>
    <property type="match status" value="1"/>
</dbReference>
<dbReference type="InterPro" id="IPR050595">
    <property type="entry name" value="Bact_response_regulator"/>
</dbReference>
<evidence type="ECO:0000256" key="1">
    <source>
        <dbReference type="ARBA" id="ARBA00022553"/>
    </source>
</evidence>
<sequence length="226" mass="23292">MSVVALPFAAEGGSPPLPLAGLSVLIVEDSESAAEALGLMARAGGARVRRADGLAAAERHLMSWRPDVVIVDPGLPDGDGLELVARMAAAGFRKPRIVVLSGQDDVAGAARAAGADLCLAKPLASSGALHAALAGMPMEDDGEWTAPATGTMQDDIARARLRLLEALITRREDSVRYALQFLVSLARQSGAPALASVAGIDLATDDPLALGREVATHLRQSAVHQI</sequence>
<evidence type="ECO:0000259" key="3">
    <source>
        <dbReference type="PROSITE" id="PS50110"/>
    </source>
</evidence>
<protein>
    <submittedName>
        <fullName evidence="4">Response regulator</fullName>
    </submittedName>
</protein>
<reference evidence="4 5" key="1">
    <citation type="submission" date="2020-11" db="EMBL/GenBank/DDBJ databases">
        <title>Description of Pontivivens ytuae sp. nov. isolated from deep sea sediment of Mariana Trench.</title>
        <authorList>
            <person name="Wang Z."/>
            <person name="Sun Q.-L."/>
            <person name="Xu X.-D."/>
            <person name="Tang Y.-Z."/>
            <person name="Zhang J."/>
        </authorList>
    </citation>
    <scope>NUCLEOTIDE SEQUENCE [LARGE SCALE GENOMIC DNA]</scope>
    <source>
        <strain evidence="4 5">MT2928</strain>
    </source>
</reference>
<proteinExistence type="predicted"/>
<dbReference type="GO" id="GO:0000160">
    <property type="term" value="P:phosphorelay signal transduction system"/>
    <property type="evidence" value="ECO:0007669"/>
    <property type="project" value="InterPro"/>
</dbReference>
<keyword evidence="5" id="KW-1185">Reference proteome</keyword>
<accession>A0A7S9QCI5</accession>
<dbReference type="Gene3D" id="3.40.50.2300">
    <property type="match status" value="1"/>
</dbReference>